<protein>
    <submittedName>
        <fullName evidence="1">Uncharacterized protein</fullName>
    </submittedName>
</protein>
<comment type="caution">
    <text evidence="1">The sequence shown here is derived from an EMBL/GenBank/DDBJ whole genome shotgun (WGS) entry which is preliminary data.</text>
</comment>
<organism evidence="1 2">
    <name type="scientific">Plebeiibacterium marinum</name>
    <dbReference type="NCBI Taxonomy" id="2992111"/>
    <lineage>
        <taxon>Bacteria</taxon>
        <taxon>Pseudomonadati</taxon>
        <taxon>Bacteroidota</taxon>
        <taxon>Bacteroidia</taxon>
        <taxon>Marinilabiliales</taxon>
        <taxon>Marinilabiliaceae</taxon>
        <taxon>Plebeiibacterium</taxon>
    </lineage>
</organism>
<evidence type="ECO:0000313" key="1">
    <source>
        <dbReference type="EMBL" id="MCW3806085.1"/>
    </source>
</evidence>
<sequence length="193" mass="22826">MEKNQTVHRILLFIKNTLPEFETIFKNSNVNFRLEDDISKELLRFFNDKSRSKNLLFQFNEKKGVDFTVFLAHPFIMGASSIFMIEAKRLSKKHYDYVSGGTGGIERIKREQEQFGKHLNQGAMIGYIQDYNASYWNTRINSWISDLIAKDTDIEWNEQDKLIPNTELSDFTSIHKRITKNDICLYHFWIDLN</sequence>
<proteinExistence type="predicted"/>
<gene>
    <name evidence="1" type="ORF">OM074_10635</name>
</gene>
<dbReference type="AlphaFoldDB" id="A0AAE3MEF0"/>
<dbReference type="EMBL" id="JAPDPI010000019">
    <property type="protein sequence ID" value="MCW3806085.1"/>
    <property type="molecule type" value="Genomic_DNA"/>
</dbReference>
<dbReference type="Proteomes" id="UP001207408">
    <property type="component" value="Unassembled WGS sequence"/>
</dbReference>
<keyword evidence="2" id="KW-1185">Reference proteome</keyword>
<reference evidence="1" key="1">
    <citation type="submission" date="2022-10" db="EMBL/GenBank/DDBJ databases">
        <authorList>
            <person name="Yu W.X."/>
        </authorList>
    </citation>
    <scope>NUCLEOTIDE SEQUENCE</scope>
    <source>
        <strain evidence="1">D04</strain>
    </source>
</reference>
<accession>A0AAE3MEF0</accession>
<evidence type="ECO:0000313" key="2">
    <source>
        <dbReference type="Proteomes" id="UP001207408"/>
    </source>
</evidence>
<dbReference type="RefSeq" id="WP_301199457.1">
    <property type="nucleotide sequence ID" value="NZ_JAPDPI010000019.1"/>
</dbReference>
<name>A0AAE3MEF0_9BACT</name>